<dbReference type="SUPFAM" id="SSF47598">
    <property type="entry name" value="Ribbon-helix-helix"/>
    <property type="match status" value="1"/>
</dbReference>
<dbReference type="RefSeq" id="WP_380939848.1">
    <property type="nucleotide sequence ID" value="NZ_JBHUFC010000003.1"/>
</dbReference>
<dbReference type="InterPro" id="IPR010985">
    <property type="entry name" value="Ribbon_hlx_hlx"/>
</dbReference>
<dbReference type="Gene3D" id="1.10.1220.10">
    <property type="entry name" value="Met repressor-like"/>
    <property type="match status" value="1"/>
</dbReference>
<sequence length="75" mass="8428">MATLTIRNFDDAAYERLKRDARANHRSLEAEARARLEGSASSRAELLDQLRAVRIPTGPDYEGSVALIRSVRDEE</sequence>
<dbReference type="InterPro" id="IPR053853">
    <property type="entry name" value="FitA-like_RHH"/>
</dbReference>
<reference evidence="3" key="1">
    <citation type="journal article" date="2019" name="Int. J. Syst. Evol. Microbiol.">
        <title>The Global Catalogue of Microorganisms (GCM) 10K type strain sequencing project: providing services to taxonomists for standard genome sequencing and annotation.</title>
        <authorList>
            <consortium name="The Broad Institute Genomics Platform"/>
            <consortium name="The Broad Institute Genome Sequencing Center for Infectious Disease"/>
            <person name="Wu L."/>
            <person name="Ma J."/>
        </authorList>
    </citation>
    <scope>NUCLEOTIDE SEQUENCE [LARGE SCALE GENOMIC DNA]</scope>
    <source>
        <strain evidence="3">Q85</strain>
    </source>
</reference>
<evidence type="ECO:0000313" key="2">
    <source>
        <dbReference type="EMBL" id="MFD1787472.1"/>
    </source>
</evidence>
<accession>A0ABW4NBF5</accession>
<dbReference type="InterPro" id="IPR013321">
    <property type="entry name" value="Arc_rbn_hlx_hlx"/>
</dbReference>
<protein>
    <recommendedName>
        <fullName evidence="1">Antitoxin FitA-like ribbon-helix-helix domain-containing protein</fullName>
    </recommendedName>
</protein>
<gene>
    <name evidence="2" type="ORF">ACFSC3_07795</name>
</gene>
<dbReference type="Proteomes" id="UP001597283">
    <property type="component" value="Unassembled WGS sequence"/>
</dbReference>
<organism evidence="2 3">
    <name type="scientific">Sphingomonas floccifaciens</name>
    <dbReference type="NCBI Taxonomy" id="1844115"/>
    <lineage>
        <taxon>Bacteria</taxon>
        <taxon>Pseudomonadati</taxon>
        <taxon>Pseudomonadota</taxon>
        <taxon>Alphaproteobacteria</taxon>
        <taxon>Sphingomonadales</taxon>
        <taxon>Sphingomonadaceae</taxon>
        <taxon>Sphingomonas</taxon>
    </lineage>
</organism>
<dbReference type="Pfam" id="PF22513">
    <property type="entry name" value="FitA-like_RHH"/>
    <property type="match status" value="1"/>
</dbReference>
<keyword evidence="3" id="KW-1185">Reference proteome</keyword>
<dbReference type="EMBL" id="JBHUFC010000003">
    <property type="protein sequence ID" value="MFD1787472.1"/>
    <property type="molecule type" value="Genomic_DNA"/>
</dbReference>
<name>A0ABW4NBF5_9SPHN</name>
<proteinExistence type="predicted"/>
<comment type="caution">
    <text evidence="2">The sequence shown here is derived from an EMBL/GenBank/DDBJ whole genome shotgun (WGS) entry which is preliminary data.</text>
</comment>
<evidence type="ECO:0000313" key="3">
    <source>
        <dbReference type="Proteomes" id="UP001597283"/>
    </source>
</evidence>
<evidence type="ECO:0000259" key="1">
    <source>
        <dbReference type="Pfam" id="PF22513"/>
    </source>
</evidence>
<feature type="domain" description="Antitoxin FitA-like ribbon-helix-helix" evidence="1">
    <location>
        <begin position="2"/>
        <end position="37"/>
    </location>
</feature>